<sequence>MLSKKEVRLLECLLAKQDTFVSSLELAKLLAVSDRTVRKYVHQLSSSLEANGAHILSKQSKGYCLQIDRPVEFEMFWQEQLQLKKRITDLTQLEEAVDRQRYILNKLLFEEPIQSLDCLQKELFIGKTTLHSILSDIRKLFASYQLELLITRRGIKLEGKEPAIRHFIMDYFFGEGKAQSVYGMVETNLLPDIRFTDLMLIVLDECRDAKLRLSDFVMQNLVLHIALLLKRMKIGSSLDQFPISNDIQSSKEYQVAGRIIQRIEKQFQVTIPTEETNYIALHLKVKLTGSPTQVMEVEGRFQHHVESCLRTLSQLTGLELFKDQQLLRGILAHLIPLQTRLENKIQLGNPLTSDIQQQYFEAFELTKSAFATMPELMGYQISDDEWAYLTLHVMAAIERYQGFKKTRVLVVCATGVGSALMLKNRLEKEFSTSLEVVDSVSYHEITEERLRDIDLIISSISLSNLIFLTPVINVSVFLSEKDMEAVRSYLQQVTPVKSEQGEPVLMGEEQARQIAESVFSPQRVLYIQEETSRESVLFQLTMCLNEAVDSDFVDQFLEQVHVRESYSSVVFGDSLAFPHPALPMSFSEQIVVGICQRSVEWGQGKQVQLVFLLSPSKGRNIHLKYVSPCLVEFVKNGALQERLMKNPSYSELIDIFIPLIQKQG</sequence>
<dbReference type="PANTHER" id="PTHR30185">
    <property type="entry name" value="CRYPTIC BETA-GLUCOSIDE BGL OPERON ANTITERMINATOR"/>
    <property type="match status" value="1"/>
</dbReference>
<dbReference type="Gene3D" id="1.10.1790.10">
    <property type="entry name" value="PRD domain"/>
    <property type="match status" value="2"/>
</dbReference>
<evidence type="ECO:0000259" key="8">
    <source>
        <dbReference type="PROSITE" id="PS51372"/>
    </source>
</evidence>
<dbReference type="GO" id="GO:0009401">
    <property type="term" value="P:phosphoenolpyruvate-dependent sugar phosphotransferase system"/>
    <property type="evidence" value="ECO:0007669"/>
    <property type="project" value="InterPro"/>
</dbReference>
<dbReference type="SUPFAM" id="SSF55804">
    <property type="entry name" value="Phoshotransferase/anion transport protein"/>
    <property type="match status" value="1"/>
</dbReference>
<dbReference type="InterPro" id="IPR013196">
    <property type="entry name" value="HTH_11"/>
</dbReference>
<organism evidence="9 10">
    <name type="scientific">Streptococcus ruminantium</name>
    <dbReference type="NCBI Taxonomy" id="1917441"/>
    <lineage>
        <taxon>Bacteria</taxon>
        <taxon>Bacillati</taxon>
        <taxon>Bacillota</taxon>
        <taxon>Bacilli</taxon>
        <taxon>Lactobacillales</taxon>
        <taxon>Streptococcaceae</taxon>
        <taxon>Streptococcus</taxon>
    </lineage>
</organism>
<dbReference type="SUPFAM" id="SSF52794">
    <property type="entry name" value="PTS system IIB component-like"/>
    <property type="match status" value="1"/>
</dbReference>
<dbReference type="AlphaFoldDB" id="A0A2Z5TQZ1"/>
<dbReference type="InterPro" id="IPR003501">
    <property type="entry name" value="PTS_EIIB_2/3"/>
</dbReference>
<dbReference type="Pfam" id="PF00359">
    <property type="entry name" value="PTS_EIIA_2"/>
    <property type="match status" value="1"/>
</dbReference>
<feature type="domain" description="PRD" evidence="8">
    <location>
        <begin position="187"/>
        <end position="293"/>
    </location>
</feature>
<dbReference type="OrthoDB" id="3710983at2"/>
<dbReference type="InterPro" id="IPR002178">
    <property type="entry name" value="PTS_EIIA_type-2_dom"/>
</dbReference>
<dbReference type="InterPro" id="IPR036388">
    <property type="entry name" value="WH-like_DNA-bd_sf"/>
</dbReference>
<proteinExistence type="predicted"/>
<dbReference type="SUPFAM" id="SSF63520">
    <property type="entry name" value="PTS-regulatory domain, PRD"/>
    <property type="match status" value="2"/>
</dbReference>
<accession>A0A2Z5TQZ1</accession>
<evidence type="ECO:0000259" key="6">
    <source>
        <dbReference type="PROSITE" id="PS51094"/>
    </source>
</evidence>
<keyword evidence="5" id="KW-0804">Transcription</keyword>
<dbReference type="InterPro" id="IPR016152">
    <property type="entry name" value="PTrfase/Anion_transptr"/>
</dbReference>
<dbReference type="InterPro" id="IPR011608">
    <property type="entry name" value="PRD"/>
</dbReference>
<keyword evidence="3" id="KW-0805">Transcription regulation</keyword>
<dbReference type="InterPro" id="IPR050661">
    <property type="entry name" value="BglG_antiterminators"/>
</dbReference>
<feature type="domain" description="PRD" evidence="8">
    <location>
        <begin position="296"/>
        <end position="403"/>
    </location>
</feature>
<dbReference type="EMBL" id="AP018400">
    <property type="protein sequence ID" value="BBA93519.1"/>
    <property type="molecule type" value="Genomic_DNA"/>
</dbReference>
<evidence type="ECO:0000313" key="10">
    <source>
        <dbReference type="Proteomes" id="UP000269331"/>
    </source>
</evidence>
<feature type="domain" description="PTS EIIA type-2" evidence="6">
    <location>
        <begin position="517"/>
        <end position="659"/>
    </location>
</feature>
<keyword evidence="4" id="KW-0010">Activator</keyword>
<dbReference type="GO" id="GO:0006355">
    <property type="term" value="P:regulation of DNA-templated transcription"/>
    <property type="evidence" value="ECO:0007669"/>
    <property type="project" value="InterPro"/>
</dbReference>
<evidence type="ECO:0000256" key="4">
    <source>
        <dbReference type="ARBA" id="ARBA00023159"/>
    </source>
</evidence>
<dbReference type="RefSeq" id="WP_120172369.1">
    <property type="nucleotide sequence ID" value="NZ_AP018400.1"/>
</dbReference>
<dbReference type="PROSITE" id="PS51099">
    <property type="entry name" value="PTS_EIIB_TYPE_2"/>
    <property type="match status" value="1"/>
</dbReference>
<dbReference type="Pfam" id="PF05043">
    <property type="entry name" value="Mga"/>
    <property type="match status" value="1"/>
</dbReference>
<evidence type="ECO:0000256" key="3">
    <source>
        <dbReference type="ARBA" id="ARBA00023015"/>
    </source>
</evidence>
<dbReference type="InterPro" id="IPR013011">
    <property type="entry name" value="PTS_EIIB_2"/>
</dbReference>
<evidence type="ECO:0000259" key="7">
    <source>
        <dbReference type="PROSITE" id="PS51099"/>
    </source>
</evidence>
<dbReference type="Gene3D" id="3.40.930.10">
    <property type="entry name" value="Mannitol-specific EII, Chain A"/>
    <property type="match status" value="1"/>
</dbReference>
<dbReference type="Pfam" id="PF00874">
    <property type="entry name" value="PRD"/>
    <property type="match status" value="2"/>
</dbReference>
<name>A0A2Z5TQZ1_9STRE</name>
<dbReference type="Gene3D" id="1.10.10.10">
    <property type="entry name" value="Winged helix-like DNA-binding domain superfamily/Winged helix DNA-binding domain"/>
    <property type="match status" value="1"/>
</dbReference>
<dbReference type="CDD" id="cd05568">
    <property type="entry name" value="PTS_IIB_bgl_like"/>
    <property type="match status" value="1"/>
</dbReference>
<dbReference type="Pfam" id="PF08279">
    <property type="entry name" value="HTH_11"/>
    <property type="match status" value="1"/>
</dbReference>
<protein>
    <submittedName>
        <fullName evidence="9">Transcription antiterminator BglG</fullName>
    </submittedName>
</protein>
<feature type="domain" description="PTS EIIB type-2" evidence="7">
    <location>
        <begin position="406"/>
        <end position="498"/>
    </location>
</feature>
<reference evidence="9 10" key="1">
    <citation type="journal article" date="2018" name="Genome Biol. Evol.">
        <title>Complete Genome Sequence of Streptococcus ruminantium sp. nov. GUT-187T (=DSM 104980T =JCM 31869T), the Type Strain of S. ruminantium, and Comparison with Genome Sequences of Streptococcus suis Strains.</title>
        <authorList>
            <person name="Tohya M."/>
            <person name="Sekizaki T."/>
            <person name="Miyoshi-Akiyama T."/>
        </authorList>
    </citation>
    <scope>NUCLEOTIDE SEQUENCE [LARGE SCALE GENOMIC DNA]</scope>
    <source>
        <strain evidence="9 10">GUT187T</strain>
    </source>
</reference>
<dbReference type="GO" id="GO:0008982">
    <property type="term" value="F:protein-N(PI)-phosphohistidine-sugar phosphotransferase activity"/>
    <property type="evidence" value="ECO:0007669"/>
    <property type="project" value="InterPro"/>
</dbReference>
<dbReference type="Proteomes" id="UP000269331">
    <property type="component" value="Chromosome"/>
</dbReference>
<dbReference type="PROSITE" id="PS51372">
    <property type="entry name" value="PRD_2"/>
    <property type="match status" value="2"/>
</dbReference>
<keyword evidence="1" id="KW-0808">Transferase</keyword>
<dbReference type="InterPro" id="IPR036095">
    <property type="entry name" value="PTS_EIIB-like_sf"/>
</dbReference>
<dbReference type="InterPro" id="IPR007737">
    <property type="entry name" value="Mga_HTH"/>
</dbReference>
<dbReference type="InterPro" id="IPR036634">
    <property type="entry name" value="PRD_sf"/>
</dbReference>
<keyword evidence="2" id="KW-0677">Repeat</keyword>
<gene>
    <name evidence="9" type="ORF">SR187_9590</name>
</gene>
<evidence type="ECO:0000313" key="9">
    <source>
        <dbReference type="EMBL" id="BBA93519.1"/>
    </source>
</evidence>
<evidence type="ECO:0000256" key="2">
    <source>
        <dbReference type="ARBA" id="ARBA00022737"/>
    </source>
</evidence>
<dbReference type="PROSITE" id="PS51094">
    <property type="entry name" value="PTS_EIIA_TYPE_2"/>
    <property type="match status" value="1"/>
</dbReference>
<dbReference type="PANTHER" id="PTHR30185:SF18">
    <property type="entry name" value="TRANSCRIPTIONAL REGULATOR MTLR"/>
    <property type="match status" value="1"/>
</dbReference>
<dbReference type="KEGG" id="srq:SR187_9590"/>
<dbReference type="GeneID" id="52230406"/>
<dbReference type="Gene3D" id="3.40.50.2300">
    <property type="match status" value="1"/>
</dbReference>
<dbReference type="Pfam" id="PF02302">
    <property type="entry name" value="PTS_IIB"/>
    <property type="match status" value="1"/>
</dbReference>
<evidence type="ECO:0000256" key="1">
    <source>
        <dbReference type="ARBA" id="ARBA00022679"/>
    </source>
</evidence>
<evidence type="ECO:0000256" key="5">
    <source>
        <dbReference type="ARBA" id="ARBA00023163"/>
    </source>
</evidence>